<dbReference type="InterPro" id="IPR000702">
    <property type="entry name" value="Ribosomal_uL6-like"/>
</dbReference>
<dbReference type="NCBIfam" id="TIGR03654">
    <property type="entry name" value="L6_bact"/>
    <property type="match status" value="1"/>
</dbReference>
<dbReference type="Proteomes" id="UP000306196">
    <property type="component" value="Unassembled WGS sequence"/>
</dbReference>
<evidence type="ECO:0000256" key="1">
    <source>
        <dbReference type="ARBA" id="ARBA00009356"/>
    </source>
</evidence>
<comment type="caution">
    <text evidence="10">The sequence shown here is derived from an EMBL/GenBank/DDBJ whole genome shotgun (WGS) entry which is preliminary data.</text>
</comment>
<dbReference type="AlphaFoldDB" id="A0A5R8KB41"/>
<dbReference type="PANTHER" id="PTHR11655">
    <property type="entry name" value="60S/50S RIBOSOMAL PROTEIN L6/L9"/>
    <property type="match status" value="1"/>
</dbReference>
<comment type="function">
    <text evidence="6 8">This protein binds to the 23S rRNA, and is important in its secondary structure. It is located near the subunit interface in the base of the L7/L12 stalk, and near the tRNA binding site of the peptidyltransferase center.</text>
</comment>
<dbReference type="InterPro" id="IPR036789">
    <property type="entry name" value="Ribosomal_uL6-like_a/b-dom_sf"/>
</dbReference>
<dbReference type="PANTHER" id="PTHR11655:SF14">
    <property type="entry name" value="LARGE RIBOSOMAL SUBUNIT PROTEIN UL6M"/>
    <property type="match status" value="1"/>
</dbReference>
<dbReference type="InterPro" id="IPR019906">
    <property type="entry name" value="Ribosomal_uL6_bac-type"/>
</dbReference>
<feature type="domain" description="Large ribosomal subunit protein uL6 alpha-beta" evidence="9">
    <location>
        <begin position="11"/>
        <end position="83"/>
    </location>
</feature>
<keyword evidence="2 6" id="KW-0699">rRNA-binding</keyword>
<dbReference type="PIRSF" id="PIRSF002162">
    <property type="entry name" value="Ribosomal_L6"/>
    <property type="match status" value="1"/>
</dbReference>
<evidence type="ECO:0000256" key="3">
    <source>
        <dbReference type="ARBA" id="ARBA00022884"/>
    </source>
</evidence>
<keyword evidence="11" id="KW-1185">Reference proteome</keyword>
<evidence type="ECO:0000256" key="7">
    <source>
        <dbReference type="RuleBase" id="RU003869"/>
    </source>
</evidence>
<keyword evidence="4 6" id="KW-0689">Ribosomal protein</keyword>
<keyword evidence="5 6" id="KW-0687">Ribonucleoprotein</keyword>
<dbReference type="GO" id="GO:0003735">
    <property type="term" value="F:structural constituent of ribosome"/>
    <property type="evidence" value="ECO:0007669"/>
    <property type="project" value="UniProtKB-UniRule"/>
</dbReference>
<evidence type="ECO:0000256" key="2">
    <source>
        <dbReference type="ARBA" id="ARBA00022730"/>
    </source>
</evidence>
<dbReference type="OrthoDB" id="9805007at2"/>
<comment type="similarity">
    <text evidence="1 6 7">Belongs to the universal ribosomal protein uL6 family.</text>
</comment>
<dbReference type="FunFam" id="3.90.930.12:FF:000001">
    <property type="entry name" value="50S ribosomal protein L6"/>
    <property type="match status" value="1"/>
</dbReference>
<evidence type="ECO:0000256" key="4">
    <source>
        <dbReference type="ARBA" id="ARBA00022980"/>
    </source>
</evidence>
<gene>
    <name evidence="6" type="primary">rplF</name>
    <name evidence="10" type="ORF">FEM03_18725</name>
</gene>
<dbReference type="InterPro" id="IPR002358">
    <property type="entry name" value="Ribosomal_uL6_CS"/>
</dbReference>
<dbReference type="HAMAP" id="MF_01365_B">
    <property type="entry name" value="Ribosomal_uL6_B"/>
    <property type="match status" value="1"/>
</dbReference>
<protein>
    <recommendedName>
        <fullName evidence="6">Large ribosomal subunit protein uL6</fullName>
    </recommendedName>
</protein>
<evidence type="ECO:0000256" key="5">
    <source>
        <dbReference type="ARBA" id="ARBA00023274"/>
    </source>
</evidence>
<accession>A0A5R8KB41</accession>
<dbReference type="PROSITE" id="PS00525">
    <property type="entry name" value="RIBOSOMAL_L6_1"/>
    <property type="match status" value="1"/>
</dbReference>
<organism evidence="10 11">
    <name type="scientific">Phragmitibacter flavus</name>
    <dbReference type="NCBI Taxonomy" id="2576071"/>
    <lineage>
        <taxon>Bacteria</taxon>
        <taxon>Pseudomonadati</taxon>
        <taxon>Verrucomicrobiota</taxon>
        <taxon>Verrucomicrobiia</taxon>
        <taxon>Verrucomicrobiales</taxon>
        <taxon>Verrucomicrobiaceae</taxon>
        <taxon>Phragmitibacter</taxon>
    </lineage>
</organism>
<dbReference type="Gene3D" id="3.90.930.12">
    <property type="entry name" value="Ribosomal protein L6, alpha-beta domain"/>
    <property type="match status" value="2"/>
</dbReference>
<dbReference type="RefSeq" id="WP_138087821.1">
    <property type="nucleotide sequence ID" value="NZ_VAUV01000015.1"/>
</dbReference>
<dbReference type="PRINTS" id="PR00059">
    <property type="entry name" value="RIBOSOMALL6"/>
</dbReference>
<evidence type="ECO:0000256" key="6">
    <source>
        <dbReference type="HAMAP-Rule" id="MF_01365"/>
    </source>
</evidence>
<sequence length="179" mass="19473">MSRVGKQPIAVPAKVSVKVDEARKVSVEGPKGKLSYVMPEGISLKQEDSTLNIERSSEDRKVRALHGTAARLISNMVTGVSTGFTRNLEIQGVGFRAAVKGDKLDLSLGYSHPLLHPIPAELKVTVTDNTKISVEGVDKQLVGQFAADVRSYYPPEPYKGKGVRYAGEQVRRKEGKSVK</sequence>
<evidence type="ECO:0000259" key="9">
    <source>
        <dbReference type="Pfam" id="PF00347"/>
    </source>
</evidence>
<reference evidence="10 11" key="1">
    <citation type="submission" date="2019-05" db="EMBL/GenBank/DDBJ databases">
        <title>Verrucobacter flavum gen. nov., sp. nov. a new member of the family Verrucomicrobiaceae.</title>
        <authorList>
            <person name="Szuroczki S."/>
            <person name="Abbaszade G."/>
            <person name="Szabo A."/>
            <person name="Felfoldi T."/>
            <person name="Schumann P."/>
            <person name="Boka K."/>
            <person name="Keki Z."/>
            <person name="Toumi M."/>
            <person name="Toth E."/>
        </authorList>
    </citation>
    <scope>NUCLEOTIDE SEQUENCE [LARGE SCALE GENOMIC DNA]</scope>
    <source>
        <strain evidence="10 11">MG-N-17</strain>
    </source>
</reference>
<dbReference type="GO" id="GO:0019843">
    <property type="term" value="F:rRNA binding"/>
    <property type="evidence" value="ECO:0007669"/>
    <property type="project" value="UniProtKB-UniRule"/>
</dbReference>
<dbReference type="SUPFAM" id="SSF56053">
    <property type="entry name" value="Ribosomal protein L6"/>
    <property type="match status" value="2"/>
</dbReference>
<dbReference type="GO" id="GO:0002181">
    <property type="term" value="P:cytoplasmic translation"/>
    <property type="evidence" value="ECO:0007669"/>
    <property type="project" value="TreeGrafter"/>
</dbReference>
<dbReference type="EMBL" id="VAUV01000015">
    <property type="protein sequence ID" value="TLD69135.1"/>
    <property type="molecule type" value="Genomic_DNA"/>
</dbReference>
<dbReference type="GO" id="GO:0022625">
    <property type="term" value="C:cytosolic large ribosomal subunit"/>
    <property type="evidence" value="ECO:0007669"/>
    <property type="project" value="UniProtKB-UniRule"/>
</dbReference>
<comment type="subunit">
    <text evidence="6">Part of the 50S ribosomal subunit.</text>
</comment>
<name>A0A5R8KB41_9BACT</name>
<keyword evidence="3 6" id="KW-0694">RNA-binding</keyword>
<proteinExistence type="inferred from homology"/>
<dbReference type="FunFam" id="3.90.930.12:FF:000002">
    <property type="entry name" value="50S ribosomal protein L6"/>
    <property type="match status" value="1"/>
</dbReference>
<dbReference type="InterPro" id="IPR020040">
    <property type="entry name" value="Ribosomal_uL6_a/b-dom"/>
</dbReference>
<evidence type="ECO:0000313" key="10">
    <source>
        <dbReference type="EMBL" id="TLD69135.1"/>
    </source>
</evidence>
<evidence type="ECO:0000256" key="8">
    <source>
        <dbReference type="RuleBase" id="RU003870"/>
    </source>
</evidence>
<feature type="domain" description="Large ribosomal subunit protein uL6 alpha-beta" evidence="9">
    <location>
        <begin position="92"/>
        <end position="165"/>
    </location>
</feature>
<dbReference type="Pfam" id="PF00347">
    <property type="entry name" value="Ribosomal_L6"/>
    <property type="match status" value="2"/>
</dbReference>
<evidence type="ECO:0000313" key="11">
    <source>
        <dbReference type="Proteomes" id="UP000306196"/>
    </source>
</evidence>